<gene>
    <name evidence="10" type="ORF">H9865_11540</name>
</gene>
<evidence type="ECO:0000313" key="10">
    <source>
        <dbReference type="EMBL" id="HIX06709.1"/>
    </source>
</evidence>
<reference evidence="10" key="2">
    <citation type="submission" date="2021-04" db="EMBL/GenBank/DDBJ databases">
        <authorList>
            <person name="Gilroy R."/>
        </authorList>
    </citation>
    <scope>NUCLEOTIDE SEQUENCE</scope>
    <source>
        <strain evidence="10">2239</strain>
    </source>
</reference>
<feature type="transmembrane region" description="Helical" evidence="8">
    <location>
        <begin position="12"/>
        <end position="31"/>
    </location>
</feature>
<evidence type="ECO:0000256" key="3">
    <source>
        <dbReference type="ARBA" id="ARBA00022676"/>
    </source>
</evidence>
<proteinExistence type="predicted"/>
<dbReference type="GO" id="GO:0016763">
    <property type="term" value="F:pentosyltransferase activity"/>
    <property type="evidence" value="ECO:0007669"/>
    <property type="project" value="TreeGrafter"/>
</dbReference>
<dbReference type="AlphaFoldDB" id="A0A9D1V630"/>
<dbReference type="EMBL" id="DXFW01000039">
    <property type="protein sequence ID" value="HIX06709.1"/>
    <property type="molecule type" value="Genomic_DNA"/>
</dbReference>
<dbReference type="GO" id="GO:0005886">
    <property type="term" value="C:plasma membrane"/>
    <property type="evidence" value="ECO:0007669"/>
    <property type="project" value="UniProtKB-SubCell"/>
</dbReference>
<feature type="transmembrane region" description="Helical" evidence="8">
    <location>
        <begin position="74"/>
        <end position="95"/>
    </location>
</feature>
<evidence type="ECO:0000313" key="11">
    <source>
        <dbReference type="Proteomes" id="UP000824193"/>
    </source>
</evidence>
<keyword evidence="6 8" id="KW-1133">Transmembrane helix</keyword>
<keyword evidence="4" id="KW-0808">Transferase</keyword>
<evidence type="ECO:0000256" key="2">
    <source>
        <dbReference type="ARBA" id="ARBA00022475"/>
    </source>
</evidence>
<feature type="transmembrane region" description="Helical" evidence="8">
    <location>
        <begin position="425"/>
        <end position="447"/>
    </location>
</feature>
<dbReference type="InterPro" id="IPR050297">
    <property type="entry name" value="LipidA_mod_glycosyltrf_83"/>
</dbReference>
<evidence type="ECO:0000256" key="5">
    <source>
        <dbReference type="ARBA" id="ARBA00022692"/>
    </source>
</evidence>
<feature type="transmembrane region" description="Helical" evidence="8">
    <location>
        <begin position="239"/>
        <end position="271"/>
    </location>
</feature>
<comment type="subcellular location">
    <subcellularLocation>
        <location evidence="1">Cell membrane</location>
        <topology evidence="1">Multi-pass membrane protein</topology>
    </subcellularLocation>
</comment>
<evidence type="ECO:0000256" key="4">
    <source>
        <dbReference type="ARBA" id="ARBA00022679"/>
    </source>
</evidence>
<keyword evidence="7 8" id="KW-0472">Membrane</keyword>
<evidence type="ECO:0000256" key="6">
    <source>
        <dbReference type="ARBA" id="ARBA00022989"/>
    </source>
</evidence>
<feature type="transmembrane region" description="Helical" evidence="8">
    <location>
        <begin position="283"/>
        <end position="302"/>
    </location>
</feature>
<dbReference type="Pfam" id="PF13231">
    <property type="entry name" value="PMT_2"/>
    <property type="match status" value="1"/>
</dbReference>
<keyword evidence="5 8" id="KW-0812">Transmembrane</keyword>
<sequence>MSDRLTAFCLRAFYAMAALSFFYVSFAALYWNRSAPLAITVAAACGILLLLGLYRLSRSGAFTALAEDPRRRRIAVTLLSLVFLALCLCSALCQLEDFTGTDWDLWIIHAEAQNIAVSPFPDRMLYAEYFFRFPLNQELLALFTGWYRLWWLIGGDGVDFNLAAAVFCVLCLWAAHLLFYHTARLWLGNSRALLAMLVWVLFPPFYGYASIPYSDSISLPFGMALFFCLTKLCKTKQPLWGAAAGLAAGMAFFLKGTFAVLLVATAIWLLFQPLGSRLRKMACIAGFAACLAGFITLFPIFFSQSGIWGVFDRKAQKDYWQVPVTHYLMMAQNANGPWVEKDYEFTYGLQGTYPLDWRNRVCMEVFWERVSSRDLLTNIGFTNRKVVETWKDGTYQVNQYERDTYYHPDSPVLSFFRPGTRAYTVFSYASNGLHFAFLLLTAAGMFRRLLSRQRLAADGLFYCQLCLFGMFLLELVWEWRSRYLFGYIPYLILAAVAGLEALHALAARVKRPDLKSPA</sequence>
<accession>A0A9D1V630</accession>
<feature type="transmembrane region" description="Helical" evidence="8">
    <location>
        <begin position="192"/>
        <end position="211"/>
    </location>
</feature>
<dbReference type="Proteomes" id="UP000824193">
    <property type="component" value="Unassembled WGS sequence"/>
</dbReference>
<feature type="transmembrane region" description="Helical" evidence="8">
    <location>
        <begin position="483"/>
        <end position="506"/>
    </location>
</feature>
<dbReference type="PANTHER" id="PTHR33908">
    <property type="entry name" value="MANNOSYLTRANSFERASE YKCB-RELATED"/>
    <property type="match status" value="1"/>
</dbReference>
<reference evidence="10" key="1">
    <citation type="journal article" date="2021" name="PeerJ">
        <title>Extensive microbial diversity within the chicken gut microbiome revealed by metagenomics and culture.</title>
        <authorList>
            <person name="Gilroy R."/>
            <person name="Ravi A."/>
            <person name="Getino M."/>
            <person name="Pursley I."/>
            <person name="Horton D.L."/>
            <person name="Alikhan N.F."/>
            <person name="Baker D."/>
            <person name="Gharbi K."/>
            <person name="Hall N."/>
            <person name="Watson M."/>
            <person name="Adriaenssens E.M."/>
            <person name="Foster-Nyarko E."/>
            <person name="Jarju S."/>
            <person name="Secka A."/>
            <person name="Antonio M."/>
            <person name="Oren A."/>
            <person name="Chaudhuri R.R."/>
            <person name="La Ragione R."/>
            <person name="Hildebrand F."/>
            <person name="Pallen M.J."/>
        </authorList>
    </citation>
    <scope>NUCLEOTIDE SEQUENCE</scope>
    <source>
        <strain evidence="10">2239</strain>
    </source>
</reference>
<dbReference type="PANTHER" id="PTHR33908:SF11">
    <property type="entry name" value="MEMBRANE PROTEIN"/>
    <property type="match status" value="1"/>
</dbReference>
<comment type="caution">
    <text evidence="10">The sequence shown here is derived from an EMBL/GenBank/DDBJ whole genome shotgun (WGS) entry which is preliminary data.</text>
</comment>
<feature type="transmembrane region" description="Helical" evidence="8">
    <location>
        <begin position="160"/>
        <end position="180"/>
    </location>
</feature>
<organism evidence="10 11">
    <name type="scientific">Candidatus Allofournierella pullicola</name>
    <dbReference type="NCBI Taxonomy" id="2838596"/>
    <lineage>
        <taxon>Bacteria</taxon>
        <taxon>Bacillati</taxon>
        <taxon>Bacillota</taxon>
        <taxon>Clostridia</taxon>
        <taxon>Eubacteriales</taxon>
        <taxon>Oscillospiraceae</taxon>
        <taxon>Allofournierella</taxon>
    </lineage>
</organism>
<dbReference type="GO" id="GO:0009103">
    <property type="term" value="P:lipopolysaccharide biosynthetic process"/>
    <property type="evidence" value="ECO:0007669"/>
    <property type="project" value="UniProtKB-ARBA"/>
</dbReference>
<keyword evidence="3" id="KW-0328">Glycosyltransferase</keyword>
<feature type="transmembrane region" description="Helical" evidence="8">
    <location>
        <begin position="459"/>
        <end position="477"/>
    </location>
</feature>
<name>A0A9D1V630_9FIRM</name>
<evidence type="ECO:0000256" key="8">
    <source>
        <dbReference type="SAM" id="Phobius"/>
    </source>
</evidence>
<feature type="transmembrane region" description="Helical" evidence="8">
    <location>
        <begin position="37"/>
        <end position="54"/>
    </location>
</feature>
<evidence type="ECO:0000256" key="1">
    <source>
        <dbReference type="ARBA" id="ARBA00004651"/>
    </source>
</evidence>
<protein>
    <submittedName>
        <fullName evidence="10">Glycosyltransferase family 39 protein</fullName>
    </submittedName>
</protein>
<evidence type="ECO:0000256" key="7">
    <source>
        <dbReference type="ARBA" id="ARBA00023136"/>
    </source>
</evidence>
<keyword evidence="2" id="KW-1003">Cell membrane</keyword>
<evidence type="ECO:0000259" key="9">
    <source>
        <dbReference type="Pfam" id="PF13231"/>
    </source>
</evidence>
<dbReference type="InterPro" id="IPR038731">
    <property type="entry name" value="RgtA/B/C-like"/>
</dbReference>
<feature type="domain" description="Glycosyltransferase RgtA/B/C/D-like" evidence="9">
    <location>
        <begin position="162"/>
        <end position="295"/>
    </location>
</feature>